<gene>
    <name evidence="4" type="ORF">CcCBS67573_g08374</name>
</gene>
<feature type="compositionally biased region" description="Low complexity" evidence="1">
    <location>
        <begin position="546"/>
        <end position="566"/>
    </location>
</feature>
<reference evidence="4 5" key="1">
    <citation type="journal article" date="2019" name="Sci. Rep.">
        <title>Comparative genomics of chytrid fungi reveal insights into the obligate biotrophic and pathogenic lifestyle of Synchytrium endobioticum.</title>
        <authorList>
            <person name="van de Vossenberg B.T.L.H."/>
            <person name="Warris S."/>
            <person name="Nguyen H.D.T."/>
            <person name="van Gent-Pelzer M.P.E."/>
            <person name="Joly D.L."/>
            <person name="van de Geest H.C."/>
            <person name="Bonants P.J.M."/>
            <person name="Smith D.S."/>
            <person name="Levesque C.A."/>
            <person name="van der Lee T.A.J."/>
        </authorList>
    </citation>
    <scope>NUCLEOTIDE SEQUENCE [LARGE SCALE GENOMIC DNA]</scope>
    <source>
        <strain evidence="4 5">CBS 675.73</strain>
    </source>
</reference>
<feature type="compositionally biased region" description="Low complexity" evidence="1">
    <location>
        <begin position="297"/>
        <end position="310"/>
    </location>
</feature>
<dbReference type="EMBL" id="QEAP01000539">
    <property type="protein sequence ID" value="TPX64580.1"/>
    <property type="molecule type" value="Genomic_DNA"/>
</dbReference>
<proteinExistence type="predicted"/>
<dbReference type="OrthoDB" id="2134856at2759"/>
<keyword evidence="3" id="KW-0732">Signal</keyword>
<feature type="compositionally biased region" description="Polar residues" evidence="1">
    <location>
        <begin position="311"/>
        <end position="320"/>
    </location>
</feature>
<evidence type="ECO:0000256" key="1">
    <source>
        <dbReference type="SAM" id="MobiDB-lite"/>
    </source>
</evidence>
<dbReference type="Proteomes" id="UP000320333">
    <property type="component" value="Unassembled WGS sequence"/>
</dbReference>
<comment type="caution">
    <text evidence="4">The sequence shown here is derived from an EMBL/GenBank/DDBJ whole genome shotgun (WGS) entry which is preliminary data.</text>
</comment>
<evidence type="ECO:0000313" key="4">
    <source>
        <dbReference type="EMBL" id="TPX64580.1"/>
    </source>
</evidence>
<protein>
    <submittedName>
        <fullName evidence="4">Uncharacterized protein</fullName>
    </submittedName>
</protein>
<feature type="chain" id="PRO_5021292798" evidence="3">
    <location>
        <begin position="18"/>
        <end position="612"/>
    </location>
</feature>
<evidence type="ECO:0000313" key="5">
    <source>
        <dbReference type="Proteomes" id="UP000320333"/>
    </source>
</evidence>
<accession>A0A507EMW6</accession>
<feature type="compositionally biased region" description="Basic and acidic residues" evidence="1">
    <location>
        <begin position="535"/>
        <end position="545"/>
    </location>
</feature>
<feature type="compositionally biased region" description="Low complexity" evidence="1">
    <location>
        <begin position="325"/>
        <end position="370"/>
    </location>
</feature>
<feature type="transmembrane region" description="Helical" evidence="2">
    <location>
        <begin position="376"/>
        <end position="395"/>
    </location>
</feature>
<sequence>MLQPILLLLLAADHALAFDWTLSGPKNAYTSLTCTLVVPPVPQKPATGDATYFYWPGLQTNNQAANFNPIGFGVLQPVLTFGPACTPNQPKGVSVYRGWHVSAQYVNPGGPEAKHTGCMGGNMMDVSPGDNLVMSMTLTGTVWTQTVVRQGVDCSGPGEGVKGPNGCEVSFSIDMLGQGQNRAELVLELYYQAVVTSDVLFNDIRMTITSPEPSNSTRFCTPNSRLQKTETCTGMALSADGKTCTIEQCMFKAAQNPVTPPPSAGAGNGVTNEGSTVVPAQVIPPPPPPPEEELEITGGAAQTTTSSGNTPAKSASTNVAGTNGGSTKSNGDSSNGGSTSTSNQSGNTSVGQNGVAGTQSGTSNSGSSASGPLKPVIFGVVGVAAVGLVAGAFVFMRNRKFKASSVTIDQLAATSPTARAEMYAVQPFQPEKEMPIKPAAGVSSNNRNPFSDVSAVSAVHIPPRSQNSRVGVDSATSYQVGLSSSTGLLAGAESVNSRRSSFASGSELNASHVQPRLPMASPLAQSVSNSGPTSSDEKVEIKERVSSANGRARSAGSRRGSTADAGESPVVIAGRVSSSNSRACPGASRTGRTSNSPRASVEIAQRGSSKSG</sequence>
<feature type="region of interest" description="Disordered" evidence="1">
    <location>
        <begin position="522"/>
        <end position="612"/>
    </location>
</feature>
<organism evidence="4 5">
    <name type="scientific">Chytriomyces confervae</name>
    <dbReference type="NCBI Taxonomy" id="246404"/>
    <lineage>
        <taxon>Eukaryota</taxon>
        <taxon>Fungi</taxon>
        <taxon>Fungi incertae sedis</taxon>
        <taxon>Chytridiomycota</taxon>
        <taxon>Chytridiomycota incertae sedis</taxon>
        <taxon>Chytridiomycetes</taxon>
        <taxon>Chytridiales</taxon>
        <taxon>Chytriomycetaceae</taxon>
        <taxon>Chytriomyces</taxon>
    </lineage>
</organism>
<dbReference type="AlphaFoldDB" id="A0A507EMW6"/>
<feature type="region of interest" description="Disordered" evidence="1">
    <location>
        <begin position="256"/>
        <end position="370"/>
    </location>
</feature>
<name>A0A507EMW6_9FUNG</name>
<evidence type="ECO:0000256" key="3">
    <source>
        <dbReference type="SAM" id="SignalP"/>
    </source>
</evidence>
<keyword evidence="2" id="KW-1133">Transmembrane helix</keyword>
<keyword evidence="2" id="KW-0812">Transmembrane</keyword>
<feature type="signal peptide" evidence="3">
    <location>
        <begin position="1"/>
        <end position="17"/>
    </location>
</feature>
<keyword evidence="5" id="KW-1185">Reference proteome</keyword>
<keyword evidence="2" id="KW-0472">Membrane</keyword>
<feature type="compositionally biased region" description="Polar residues" evidence="1">
    <location>
        <begin position="523"/>
        <end position="534"/>
    </location>
</feature>
<evidence type="ECO:0000256" key="2">
    <source>
        <dbReference type="SAM" id="Phobius"/>
    </source>
</evidence>